<evidence type="ECO:0000259" key="2">
    <source>
        <dbReference type="Pfam" id="PF04471"/>
    </source>
</evidence>
<feature type="region of interest" description="Disordered" evidence="1">
    <location>
        <begin position="141"/>
        <end position="162"/>
    </location>
</feature>
<dbReference type="Gene3D" id="3.40.1350.10">
    <property type="match status" value="1"/>
</dbReference>
<comment type="caution">
    <text evidence="3">The sequence shown here is derived from an EMBL/GenBank/DDBJ whole genome shotgun (WGS) entry which is preliminary data.</text>
</comment>
<dbReference type="InterPro" id="IPR011856">
    <property type="entry name" value="tRNA_endonuc-like_dom_sf"/>
</dbReference>
<organism evidence="3 4">
    <name type="scientific">Arsenicicoccus cauae</name>
    <dbReference type="NCBI Taxonomy" id="2663847"/>
    <lineage>
        <taxon>Bacteria</taxon>
        <taxon>Bacillati</taxon>
        <taxon>Actinomycetota</taxon>
        <taxon>Actinomycetes</taxon>
        <taxon>Micrococcales</taxon>
        <taxon>Intrasporangiaceae</taxon>
        <taxon>Arsenicicoccus</taxon>
    </lineage>
</organism>
<dbReference type="PANTHER" id="PTHR30015">
    <property type="entry name" value="MRR RESTRICTION SYSTEM PROTEIN"/>
    <property type="match status" value="1"/>
</dbReference>
<gene>
    <name evidence="3" type="ORF">GGG17_13790</name>
</gene>
<sequence>MGCSCCGDRVAVRPLIRGGSPMARRKGFLQQIAAVHREASRERDRREVANARARAAAEKELEREQQRRNRQRAVDDAEAERRRRAQEREARAVQKAIEAKARAAEVEARRIEREVQARTRERERAEASAERERLRAVREAQQEARRAAADHEAARKEQDRRHAEMMTEHVQDRVYRLEGVLQRRVVGAISAMSLSDSLPGLMALMDTAAEPGTSYEVLADDANRRLLVVVLAPGPTDVVPEHSTYKVRRAGGIAPVNRPDRERRQLYRNYLARLALRALRETFDAVEPGLLDQVWISVDVNAVDPATGQRGRRPMVTSKVDRALMDSINLDAPELDPGACVETVLRSHASRNAYEVEPVAPFTSHELCMFNIPGDQEESFAFDSRTDLLEMRPTDFEYLVRDLFLAMGLRGWHTTSSNDAGVDAVVVDPGEWTGGEVIVQAKRYSKAVERATVHELLGVMGEKHATRAILVTTAWVAPAGRRIIDANPRLQAIEGPELCHLVEQHLGRPVTIRHERIPPHWQTSPATRTSAQDE</sequence>
<proteinExistence type="predicted"/>
<dbReference type="Proteomes" id="UP000431092">
    <property type="component" value="Unassembled WGS sequence"/>
</dbReference>
<dbReference type="AlphaFoldDB" id="A0A6I3J0Z1"/>
<dbReference type="Pfam" id="PF04471">
    <property type="entry name" value="Mrr_cat"/>
    <property type="match status" value="1"/>
</dbReference>
<name>A0A6I3J0Z1_9MICO</name>
<evidence type="ECO:0000313" key="3">
    <source>
        <dbReference type="EMBL" id="MTB73016.1"/>
    </source>
</evidence>
<accession>A0A6I3J0Z1</accession>
<protein>
    <recommendedName>
        <fullName evidence="2">Restriction endonuclease type IV Mrr domain-containing protein</fullName>
    </recommendedName>
</protein>
<dbReference type="InterPro" id="IPR011335">
    <property type="entry name" value="Restrct_endonuc-II-like"/>
</dbReference>
<evidence type="ECO:0000256" key="1">
    <source>
        <dbReference type="SAM" id="MobiDB-lite"/>
    </source>
</evidence>
<feature type="domain" description="Restriction endonuclease type IV Mrr" evidence="2">
    <location>
        <begin position="389"/>
        <end position="501"/>
    </location>
</feature>
<dbReference type="EMBL" id="WLVL01000040">
    <property type="protein sequence ID" value="MTB73016.1"/>
    <property type="molecule type" value="Genomic_DNA"/>
</dbReference>
<dbReference type="PANTHER" id="PTHR30015:SF7">
    <property type="entry name" value="TYPE IV METHYL-DIRECTED RESTRICTION ENZYME ECOKMRR"/>
    <property type="match status" value="1"/>
</dbReference>
<dbReference type="InterPro" id="IPR007560">
    <property type="entry name" value="Restrct_endonuc_IV_Mrr"/>
</dbReference>
<reference evidence="3 4" key="1">
    <citation type="submission" date="2019-11" db="EMBL/GenBank/DDBJ databases">
        <title>Whole genome sequencing identifies a novel species of the genus Arsenicicoccus isolated from human blood.</title>
        <authorList>
            <person name="Jeong J.H."/>
            <person name="Kweon O.J."/>
            <person name="Kim H.R."/>
            <person name="Kim T.-H."/>
            <person name="Ha S.-M."/>
            <person name="Lee M.-K."/>
        </authorList>
    </citation>
    <scope>NUCLEOTIDE SEQUENCE [LARGE SCALE GENOMIC DNA]</scope>
    <source>
        <strain evidence="3 4">MKL-02</strain>
    </source>
</reference>
<dbReference type="GO" id="GO:0003677">
    <property type="term" value="F:DNA binding"/>
    <property type="evidence" value="ECO:0007669"/>
    <property type="project" value="InterPro"/>
</dbReference>
<keyword evidence="4" id="KW-1185">Reference proteome</keyword>
<dbReference type="GO" id="GO:0015666">
    <property type="term" value="F:restriction endodeoxyribonuclease activity"/>
    <property type="evidence" value="ECO:0007669"/>
    <property type="project" value="TreeGrafter"/>
</dbReference>
<feature type="region of interest" description="Disordered" evidence="1">
    <location>
        <begin position="40"/>
        <end position="81"/>
    </location>
</feature>
<dbReference type="SUPFAM" id="SSF52980">
    <property type="entry name" value="Restriction endonuclease-like"/>
    <property type="match status" value="1"/>
</dbReference>
<dbReference type="InterPro" id="IPR052906">
    <property type="entry name" value="Type_IV_Methyl-Rstrct_Enzyme"/>
</dbReference>
<dbReference type="GO" id="GO:0009307">
    <property type="term" value="P:DNA restriction-modification system"/>
    <property type="evidence" value="ECO:0007669"/>
    <property type="project" value="InterPro"/>
</dbReference>
<evidence type="ECO:0000313" key="4">
    <source>
        <dbReference type="Proteomes" id="UP000431092"/>
    </source>
</evidence>